<reference evidence="1" key="1">
    <citation type="journal article" date="2015" name="Nature">
        <title>Complex archaea that bridge the gap between prokaryotes and eukaryotes.</title>
        <authorList>
            <person name="Spang A."/>
            <person name="Saw J.H."/>
            <person name="Jorgensen S.L."/>
            <person name="Zaremba-Niedzwiedzka K."/>
            <person name="Martijn J."/>
            <person name="Lind A.E."/>
            <person name="van Eijk R."/>
            <person name="Schleper C."/>
            <person name="Guy L."/>
            <person name="Ettema T.J."/>
        </authorList>
    </citation>
    <scope>NUCLEOTIDE SEQUENCE</scope>
</reference>
<sequence>MAHQPKKVIGKMDASARYKVKKRFGKKAFDELNKLISNGDIECAPSRSECDVYLIQANIREPDSVILTNDAFLDFNPLWVTALRLVKFLRVGSQFYFNLDLKGAVEDIKETGLDGLWNSPESIGEIDIYPEGEGN</sequence>
<dbReference type="EMBL" id="LAZR01008827">
    <property type="protein sequence ID" value="KKM76337.1"/>
    <property type="molecule type" value="Genomic_DNA"/>
</dbReference>
<evidence type="ECO:0008006" key="2">
    <source>
        <dbReference type="Google" id="ProtNLM"/>
    </source>
</evidence>
<proteinExistence type="predicted"/>
<dbReference type="AlphaFoldDB" id="A0A0F9N4D6"/>
<gene>
    <name evidence="1" type="ORF">LCGC14_1381160</name>
</gene>
<organism evidence="1">
    <name type="scientific">marine sediment metagenome</name>
    <dbReference type="NCBI Taxonomy" id="412755"/>
    <lineage>
        <taxon>unclassified sequences</taxon>
        <taxon>metagenomes</taxon>
        <taxon>ecological metagenomes</taxon>
    </lineage>
</organism>
<evidence type="ECO:0000313" key="1">
    <source>
        <dbReference type="EMBL" id="KKM76337.1"/>
    </source>
</evidence>
<comment type="caution">
    <text evidence="1">The sequence shown here is derived from an EMBL/GenBank/DDBJ whole genome shotgun (WGS) entry which is preliminary data.</text>
</comment>
<accession>A0A0F9N4D6</accession>
<name>A0A0F9N4D6_9ZZZZ</name>
<protein>
    <recommendedName>
        <fullName evidence="2">RNase NYN domain-containing protein</fullName>
    </recommendedName>
</protein>